<proteinExistence type="inferred from homology"/>
<evidence type="ECO:0000256" key="3">
    <source>
        <dbReference type="ARBA" id="ARBA00022989"/>
    </source>
</evidence>
<dbReference type="OrthoDB" id="2988756at2759"/>
<keyword evidence="2 7" id="KW-0812">Transmembrane</keyword>
<comment type="caution">
    <text evidence="9">The sequence shown here is derived from an EMBL/GenBank/DDBJ whole genome shotgun (WGS) entry which is preliminary data.</text>
</comment>
<feature type="transmembrane region" description="Helical" evidence="7">
    <location>
        <begin position="276"/>
        <end position="301"/>
    </location>
</feature>
<feature type="transmembrane region" description="Helical" evidence="7">
    <location>
        <begin position="105"/>
        <end position="124"/>
    </location>
</feature>
<feature type="transmembrane region" description="Helical" evidence="7">
    <location>
        <begin position="348"/>
        <end position="369"/>
    </location>
</feature>
<evidence type="ECO:0000256" key="5">
    <source>
        <dbReference type="ARBA" id="ARBA00038359"/>
    </source>
</evidence>
<dbReference type="STRING" id="1306861.A0A4U6X743"/>
<dbReference type="InterPro" id="IPR049326">
    <property type="entry name" value="Rhodopsin_dom_fungi"/>
</dbReference>
<dbReference type="Pfam" id="PF20684">
    <property type="entry name" value="Fung_rhodopsin"/>
    <property type="match status" value="1"/>
</dbReference>
<comment type="similarity">
    <text evidence="5">Belongs to the SAT4 family.</text>
</comment>
<evidence type="ECO:0000256" key="2">
    <source>
        <dbReference type="ARBA" id="ARBA00022692"/>
    </source>
</evidence>
<evidence type="ECO:0000256" key="4">
    <source>
        <dbReference type="ARBA" id="ARBA00023136"/>
    </source>
</evidence>
<feature type="transmembrane region" description="Helical" evidence="7">
    <location>
        <begin position="197"/>
        <end position="219"/>
    </location>
</feature>
<accession>A0A4U6X743</accession>
<reference evidence="9 10" key="1">
    <citation type="journal article" date="2019" name="PLoS ONE">
        <title>Comparative genome analysis indicates high evolutionary potential of pathogenicity genes in Colletotrichum tanaceti.</title>
        <authorList>
            <person name="Lelwala R.V."/>
            <person name="Korhonen P.K."/>
            <person name="Young N.D."/>
            <person name="Scott J.B."/>
            <person name="Ades P.A."/>
            <person name="Gasser R.B."/>
            <person name="Taylor P.W.J."/>
        </authorList>
    </citation>
    <scope>NUCLEOTIDE SEQUENCE [LARGE SCALE GENOMIC DNA]</scope>
    <source>
        <strain evidence="9">BRIP57314</strain>
    </source>
</reference>
<keyword evidence="10" id="KW-1185">Reference proteome</keyword>
<protein>
    <recommendedName>
        <fullName evidence="8">Rhodopsin domain-containing protein</fullName>
    </recommendedName>
</protein>
<feature type="transmembrane region" description="Helical" evidence="7">
    <location>
        <begin position="231"/>
        <end position="256"/>
    </location>
</feature>
<comment type="subcellular location">
    <subcellularLocation>
        <location evidence="1">Membrane</location>
        <topology evidence="1">Multi-pass membrane protein</topology>
    </subcellularLocation>
</comment>
<evidence type="ECO:0000256" key="7">
    <source>
        <dbReference type="SAM" id="Phobius"/>
    </source>
</evidence>
<keyword evidence="4 7" id="KW-0472">Membrane</keyword>
<dbReference type="InterPro" id="IPR052337">
    <property type="entry name" value="SAT4-like"/>
</dbReference>
<organism evidence="9 10">
    <name type="scientific">Colletotrichum tanaceti</name>
    <dbReference type="NCBI Taxonomy" id="1306861"/>
    <lineage>
        <taxon>Eukaryota</taxon>
        <taxon>Fungi</taxon>
        <taxon>Dikarya</taxon>
        <taxon>Ascomycota</taxon>
        <taxon>Pezizomycotina</taxon>
        <taxon>Sordariomycetes</taxon>
        <taxon>Hypocreomycetidae</taxon>
        <taxon>Glomerellales</taxon>
        <taxon>Glomerellaceae</taxon>
        <taxon>Colletotrichum</taxon>
        <taxon>Colletotrichum destructivum species complex</taxon>
    </lineage>
</organism>
<feature type="domain" description="Rhodopsin" evidence="8">
    <location>
        <begin position="118"/>
        <end position="371"/>
    </location>
</feature>
<feature type="transmembrane region" description="Helical" evidence="7">
    <location>
        <begin position="136"/>
        <end position="160"/>
    </location>
</feature>
<feature type="compositionally biased region" description="Polar residues" evidence="6">
    <location>
        <begin position="434"/>
        <end position="443"/>
    </location>
</feature>
<name>A0A4U6X743_9PEZI</name>
<dbReference type="EMBL" id="PJEX01000366">
    <property type="protein sequence ID" value="TKW50729.1"/>
    <property type="molecule type" value="Genomic_DNA"/>
</dbReference>
<feature type="compositionally biased region" description="Basic and acidic residues" evidence="6">
    <location>
        <begin position="462"/>
        <end position="475"/>
    </location>
</feature>
<feature type="compositionally biased region" description="Basic and acidic residues" evidence="6">
    <location>
        <begin position="506"/>
        <end position="517"/>
    </location>
</feature>
<evidence type="ECO:0000256" key="1">
    <source>
        <dbReference type="ARBA" id="ARBA00004141"/>
    </source>
</evidence>
<evidence type="ECO:0000256" key="6">
    <source>
        <dbReference type="SAM" id="MobiDB-lite"/>
    </source>
</evidence>
<evidence type="ECO:0000259" key="8">
    <source>
        <dbReference type="Pfam" id="PF20684"/>
    </source>
</evidence>
<dbReference type="Proteomes" id="UP000310108">
    <property type="component" value="Unassembled WGS sequence"/>
</dbReference>
<dbReference type="GO" id="GO:0016020">
    <property type="term" value="C:membrane"/>
    <property type="evidence" value="ECO:0007669"/>
    <property type="project" value="UniProtKB-SubCell"/>
</dbReference>
<evidence type="ECO:0000313" key="10">
    <source>
        <dbReference type="Proteomes" id="UP000310108"/>
    </source>
</evidence>
<dbReference type="PANTHER" id="PTHR33048">
    <property type="entry name" value="PTH11-LIKE INTEGRAL MEMBRANE PROTEIN (AFU_ORTHOLOGUE AFUA_5G11245)"/>
    <property type="match status" value="1"/>
</dbReference>
<feature type="transmembrane region" description="Helical" evidence="7">
    <location>
        <begin position="313"/>
        <end position="336"/>
    </location>
</feature>
<dbReference type="PANTHER" id="PTHR33048:SF2">
    <property type="entry name" value="SRPK"/>
    <property type="match status" value="1"/>
</dbReference>
<keyword evidence="3 7" id="KW-1133">Transmembrane helix</keyword>
<sequence>MVERGGGLQETVICKATCPLPWTSVWTFMNCLDRRTYPYSAAAIYSTGSAGDVLWIGVSHLGNERDPSHRPPHSHTLARTHARTHAWFSPCWCYDLKMSDFTTEAFTLLGVALGVIVLRTYARVKAVGTNHLQADDYLMLLVAVTYSAETALAYSVGAYWRGLANNGMTDEERRNLDPASDEFNTRVNGSKTQIAGWITYSCLVLWPAKAAMCTFYVRLTEGLHNYRKRIICGFVLIIVTWLAVFFSIIFSCHPIHKNWQIYPDPGNLCQPAISKINILVTVVLNVITDLYLLSIPIPMLWGAQLPLRKKLGLIVLFSGGIFVTMAGILRCVLIISNPVTGAQQAGSWAVRETFVAIVTTNIPMIFPLVRRCLIPVFGSITTTLSRGTNNRYGNSKRSNIPALGSIKLGDITDGGSSSGGGGARKKGRPPFSQYPITQFTLSGSEEHLNRSPPLPGGISKNVEIRVEESKRDISRSGKGSMESSMERGDAYFTVDIKGASGGDAPKAIREERDTGGA</sequence>
<feature type="region of interest" description="Disordered" evidence="6">
    <location>
        <begin position="411"/>
        <end position="517"/>
    </location>
</feature>
<dbReference type="AlphaFoldDB" id="A0A4U6X743"/>
<evidence type="ECO:0000313" key="9">
    <source>
        <dbReference type="EMBL" id="TKW50729.1"/>
    </source>
</evidence>
<gene>
    <name evidence="9" type="ORF">CTA1_3637</name>
</gene>